<reference evidence="1" key="1">
    <citation type="submission" date="2020-11" db="EMBL/GenBank/DDBJ databases">
        <authorList>
            <consortium name="DOE Joint Genome Institute"/>
            <person name="Ahrendt S."/>
            <person name="Riley R."/>
            <person name="Andreopoulos W."/>
            <person name="LaButti K."/>
            <person name="Pangilinan J."/>
            <person name="Ruiz-duenas F.J."/>
            <person name="Barrasa J.M."/>
            <person name="Sanchez-Garcia M."/>
            <person name="Camarero S."/>
            <person name="Miyauchi S."/>
            <person name="Serrano A."/>
            <person name="Linde D."/>
            <person name="Babiker R."/>
            <person name="Drula E."/>
            <person name="Ayuso-Fernandez I."/>
            <person name="Pacheco R."/>
            <person name="Padilla G."/>
            <person name="Ferreira P."/>
            <person name="Barriuso J."/>
            <person name="Kellner H."/>
            <person name="Castanera R."/>
            <person name="Alfaro M."/>
            <person name="Ramirez L."/>
            <person name="Pisabarro A.G."/>
            <person name="Kuo A."/>
            <person name="Tritt A."/>
            <person name="Lipzen A."/>
            <person name="He G."/>
            <person name="Yan M."/>
            <person name="Ng V."/>
            <person name="Cullen D."/>
            <person name="Martin F."/>
            <person name="Rosso M.-N."/>
            <person name="Henrissat B."/>
            <person name="Hibbett D."/>
            <person name="Martinez A.T."/>
            <person name="Grigoriev I.V."/>
        </authorList>
    </citation>
    <scope>NUCLEOTIDE SEQUENCE</scope>
    <source>
        <strain evidence="1">AH 44721</strain>
    </source>
</reference>
<comment type="caution">
    <text evidence="1">The sequence shown here is derived from an EMBL/GenBank/DDBJ whole genome shotgun (WGS) entry which is preliminary data.</text>
</comment>
<keyword evidence="2" id="KW-1185">Reference proteome</keyword>
<dbReference type="AlphaFoldDB" id="A0A9P5NWC2"/>
<organism evidence="1 2">
    <name type="scientific">Gymnopilus junonius</name>
    <name type="common">Spectacular rustgill mushroom</name>
    <name type="synonym">Gymnopilus spectabilis subsp. junonius</name>
    <dbReference type="NCBI Taxonomy" id="109634"/>
    <lineage>
        <taxon>Eukaryota</taxon>
        <taxon>Fungi</taxon>
        <taxon>Dikarya</taxon>
        <taxon>Basidiomycota</taxon>
        <taxon>Agaricomycotina</taxon>
        <taxon>Agaricomycetes</taxon>
        <taxon>Agaricomycetidae</taxon>
        <taxon>Agaricales</taxon>
        <taxon>Agaricineae</taxon>
        <taxon>Hymenogastraceae</taxon>
        <taxon>Gymnopilus</taxon>
    </lineage>
</organism>
<name>A0A9P5NWC2_GYMJU</name>
<dbReference type="EMBL" id="JADNYJ010000011">
    <property type="protein sequence ID" value="KAF8908611.1"/>
    <property type="molecule type" value="Genomic_DNA"/>
</dbReference>
<dbReference type="Proteomes" id="UP000724874">
    <property type="component" value="Unassembled WGS sequence"/>
</dbReference>
<gene>
    <name evidence="1" type="ORF">CPB84DRAFT_1767077</name>
</gene>
<sequence length="82" mass="9412">MPSSSPRLAKLSVSIYLMHCGTARMLRCYLMDKFRNLGSNVLPVSYISSPGDLTFEIPACKETKTWTKWQLKQFGIPRQERT</sequence>
<proteinExistence type="predicted"/>
<accession>A0A9P5NWC2</accession>
<evidence type="ECO:0000313" key="1">
    <source>
        <dbReference type="EMBL" id="KAF8908611.1"/>
    </source>
</evidence>
<protein>
    <submittedName>
        <fullName evidence="1">Uncharacterized protein</fullName>
    </submittedName>
</protein>
<evidence type="ECO:0000313" key="2">
    <source>
        <dbReference type="Proteomes" id="UP000724874"/>
    </source>
</evidence>